<comment type="similarity">
    <text evidence="1">Belongs to the DNA polymerase type-B family.</text>
</comment>
<feature type="compositionally biased region" description="Polar residues" evidence="9">
    <location>
        <begin position="31"/>
        <end position="46"/>
    </location>
</feature>
<feature type="domain" description="C2H2-type" evidence="10">
    <location>
        <begin position="929"/>
        <end position="950"/>
    </location>
</feature>
<keyword evidence="5" id="KW-0235">DNA replication</keyword>
<evidence type="ECO:0000256" key="9">
    <source>
        <dbReference type="SAM" id="MobiDB-lite"/>
    </source>
</evidence>
<evidence type="ECO:0000256" key="4">
    <source>
        <dbReference type="ARBA" id="ARBA00022695"/>
    </source>
</evidence>
<dbReference type="PANTHER" id="PTHR33568:SF3">
    <property type="entry name" value="DNA-DIRECTED DNA POLYMERASE"/>
    <property type="match status" value="1"/>
</dbReference>
<dbReference type="InterPro" id="IPR012337">
    <property type="entry name" value="RNaseH-like_sf"/>
</dbReference>
<evidence type="ECO:0000256" key="3">
    <source>
        <dbReference type="ARBA" id="ARBA00022679"/>
    </source>
</evidence>
<protein>
    <recommendedName>
        <fullName evidence="2">DNA-directed DNA polymerase</fullName>
        <ecNumber evidence="2">2.7.7.7</ecNumber>
    </recommendedName>
</protein>
<name>A0ABD2HUI7_HETSC</name>
<dbReference type="Gene3D" id="3.40.960.10">
    <property type="entry name" value="VSR Endonuclease"/>
    <property type="match status" value="1"/>
</dbReference>
<evidence type="ECO:0000256" key="1">
    <source>
        <dbReference type="ARBA" id="ARBA00005755"/>
    </source>
</evidence>
<dbReference type="InterPro" id="IPR036397">
    <property type="entry name" value="RNaseH_sf"/>
</dbReference>
<dbReference type="EMBL" id="JBICCN010000431">
    <property type="protein sequence ID" value="KAL3069035.1"/>
    <property type="molecule type" value="Genomic_DNA"/>
</dbReference>
<dbReference type="Gene3D" id="3.30.420.10">
    <property type="entry name" value="Ribonuclease H-like superfamily/Ribonuclease H"/>
    <property type="match status" value="1"/>
</dbReference>
<keyword evidence="7" id="KW-0238">DNA-binding</keyword>
<keyword evidence="6" id="KW-0239">DNA-directed DNA polymerase</keyword>
<evidence type="ECO:0000259" key="10">
    <source>
        <dbReference type="PROSITE" id="PS00028"/>
    </source>
</evidence>
<dbReference type="Gene3D" id="3.90.1600.10">
    <property type="entry name" value="Palm domain of DNA polymerase"/>
    <property type="match status" value="1"/>
</dbReference>
<dbReference type="InterPro" id="IPR043502">
    <property type="entry name" value="DNA/RNA_pol_sf"/>
</dbReference>
<evidence type="ECO:0000256" key="5">
    <source>
        <dbReference type="ARBA" id="ARBA00022705"/>
    </source>
</evidence>
<dbReference type="GO" id="GO:0006260">
    <property type="term" value="P:DNA replication"/>
    <property type="evidence" value="ECO:0007669"/>
    <property type="project" value="UniProtKB-KW"/>
</dbReference>
<evidence type="ECO:0000313" key="11">
    <source>
        <dbReference type="EMBL" id="KAL3069035.1"/>
    </source>
</evidence>
<dbReference type="SUPFAM" id="SSF53098">
    <property type="entry name" value="Ribonuclease H-like"/>
    <property type="match status" value="1"/>
</dbReference>
<evidence type="ECO:0000313" key="12">
    <source>
        <dbReference type="Proteomes" id="UP001620645"/>
    </source>
</evidence>
<proteinExistence type="inferred from homology"/>
<dbReference type="Pfam" id="PF03175">
    <property type="entry name" value="DNA_pol_B_2"/>
    <property type="match status" value="2"/>
</dbReference>
<dbReference type="PROSITE" id="PS00028">
    <property type="entry name" value="ZINC_FINGER_C2H2_1"/>
    <property type="match status" value="1"/>
</dbReference>
<organism evidence="11 12">
    <name type="scientific">Heterodera schachtii</name>
    <name type="common">Sugarbeet cyst nematode worm</name>
    <name type="synonym">Tylenchus schachtii</name>
    <dbReference type="NCBI Taxonomy" id="97005"/>
    <lineage>
        <taxon>Eukaryota</taxon>
        <taxon>Metazoa</taxon>
        <taxon>Ecdysozoa</taxon>
        <taxon>Nematoda</taxon>
        <taxon>Chromadorea</taxon>
        <taxon>Rhabditida</taxon>
        <taxon>Tylenchina</taxon>
        <taxon>Tylenchomorpha</taxon>
        <taxon>Tylenchoidea</taxon>
        <taxon>Heteroderidae</taxon>
        <taxon>Heteroderinae</taxon>
        <taxon>Heterodera</taxon>
    </lineage>
</organism>
<dbReference type="SUPFAM" id="SSF56672">
    <property type="entry name" value="DNA/RNA polymerases"/>
    <property type="match status" value="1"/>
</dbReference>
<evidence type="ECO:0000256" key="6">
    <source>
        <dbReference type="ARBA" id="ARBA00022932"/>
    </source>
</evidence>
<dbReference type="InterPro" id="IPR004868">
    <property type="entry name" value="DNA-dir_DNA_pol_B_mt/vir"/>
</dbReference>
<keyword evidence="3" id="KW-0808">Transferase</keyword>
<comment type="catalytic activity">
    <reaction evidence="8">
        <text>DNA(n) + a 2'-deoxyribonucleoside 5'-triphosphate = DNA(n+1) + diphosphate</text>
        <dbReference type="Rhea" id="RHEA:22508"/>
        <dbReference type="Rhea" id="RHEA-COMP:17339"/>
        <dbReference type="Rhea" id="RHEA-COMP:17340"/>
        <dbReference type="ChEBI" id="CHEBI:33019"/>
        <dbReference type="ChEBI" id="CHEBI:61560"/>
        <dbReference type="ChEBI" id="CHEBI:173112"/>
        <dbReference type="EC" id="2.7.7.7"/>
    </reaction>
</comment>
<dbReference type="EC" id="2.7.7.7" evidence="2"/>
<keyword evidence="4" id="KW-0548">Nucleotidyltransferase</keyword>
<evidence type="ECO:0000256" key="2">
    <source>
        <dbReference type="ARBA" id="ARBA00012417"/>
    </source>
</evidence>
<dbReference type="Proteomes" id="UP001620645">
    <property type="component" value="Unassembled WGS sequence"/>
</dbReference>
<accession>A0ABD2HUI7</accession>
<dbReference type="InterPro" id="IPR013087">
    <property type="entry name" value="Znf_C2H2_type"/>
</dbReference>
<dbReference type="GO" id="GO:0042575">
    <property type="term" value="C:DNA polymerase complex"/>
    <property type="evidence" value="ECO:0007669"/>
    <property type="project" value="UniProtKB-ARBA"/>
</dbReference>
<dbReference type="GO" id="GO:0003887">
    <property type="term" value="F:DNA-directed DNA polymerase activity"/>
    <property type="evidence" value="ECO:0007669"/>
    <property type="project" value="UniProtKB-KW"/>
</dbReference>
<gene>
    <name evidence="11" type="ORF">niasHS_016917</name>
</gene>
<feature type="region of interest" description="Disordered" evidence="9">
    <location>
        <begin position="1"/>
        <end position="56"/>
    </location>
</feature>
<comment type="caution">
    <text evidence="11">The sequence shown here is derived from an EMBL/GenBank/DDBJ whole genome shotgun (WGS) entry which is preliminary data.</text>
</comment>
<sequence length="1291" mass="151100">MGFRSMAYFEKYPTEPQMEEEMRQLRLAAANDQTGTGDANTSADSEQQQQQQKQQPLYKEITNHVHKIERFSVQRHVTEFLLNAQHDQPDEALRQAFDELIARAVQNAENKSGRTVSKLGIMVSGKVLNDPVVLPMRPPIQNNVDVVMAELDKLGQSEGDEGGADKKTLLLSEPMEIIVTCLTPPVGSAPRLHPYQNWGYDEAQRIRIRYNDSYCLFHALVAGRAYHDRDIFCLTRNPMDEQPQFIANIMNRQDFCKDYEAFNRLVSNIGRMQTAVEELMNASGIQNDKASYGIEHIQHVQQYWNDVFPGTYRLVLFEDRPEELPRPIWKGAGGHRFNVTLFLSNNHYDAIKKMHCFFKLGRKYCIDFYRSDTGQKHKCNTSYCKRCKVYHAEKRSCFIKKVQIPAEEQRYRIIVWDTETRLEQLEDEGQRVHRVNFLSVRITCTGCCESMEPDDNCEICCQNDGALERAKEWSEADGEDQPVASFVEWVLRAWNKQYNTYIWAHNASRFDGHFALNHLCKTARRPDVVMNGLKIFEFRVQHSRKHSMLIWRDSCLIMPIALAELKKTFNLDCDDKPFFPYAFNRKENYTLRMENLPDESEYEPGTMKADKYEKFKKWYNDNKKTPFYLPDELRAYCLNDTEILLKALIKFRQILMNEITDGFDVVPISCTIARRNSWKMNSWQWSLNWDTKETTEQASSPSNIWTGAQKSEGIEIQHAGNGREKRWKQFKLDGWIESQQRCIEVLGCYWHGCERCFKPDEQLIDGKTCRELNDTTQDRLRQLREYDDHGHCLQVEEIWECEINDQLKKNERMKAFFDDLSNERGPLDPRLAYCGGRTGPLRLFAEPAEDEKISVFDIVSLYPWVNYDTDYPIGIPTIIHPNADEMNVNWTKPEHLQYRGLYRIRVIPPRGLRVPVLPMKIDERLLFSCCHRCAALFRKCVTRCSHKCTHSDQQRAFTGNFTHIELEKALELGYVVDRFWRAWHYAEWSDQIFKGYVRQFIRLKVESSGFPEGVETSEQKQHYIDEYRRIYGVDLDFGRIKKNPGLRFIAKLMLNSLWGKFSMRNQLGSNKVMTRPKEFYDLVFDHKTEISSIIPITDAAIRVMYKPKKNFVVEHTSSNIVLSLWTTSRARLKLFDYMQQCYNTPGAELLYTDTDSVIVRHKRNIVPVETGEFLGQMSEEYADYDIETFACGGAKQYALKMVHKQTKAIKYVQKIRGITFDVNNSQALQFERFVHKVLNYGKKDEQNDAAVFNYKKIQPTKDIQLGNNFDGRCHQRVQYMEGWETLDDHDV</sequence>
<dbReference type="PANTHER" id="PTHR33568">
    <property type="entry name" value="DNA POLYMERASE"/>
    <property type="match status" value="1"/>
</dbReference>
<evidence type="ECO:0000256" key="7">
    <source>
        <dbReference type="ARBA" id="ARBA00023125"/>
    </source>
</evidence>
<evidence type="ECO:0000256" key="8">
    <source>
        <dbReference type="ARBA" id="ARBA00049244"/>
    </source>
</evidence>
<dbReference type="Gene3D" id="1.10.287.690">
    <property type="entry name" value="Helix hairpin bin"/>
    <property type="match status" value="1"/>
</dbReference>
<dbReference type="GO" id="GO:0003677">
    <property type="term" value="F:DNA binding"/>
    <property type="evidence" value="ECO:0007669"/>
    <property type="project" value="UniProtKB-KW"/>
</dbReference>
<keyword evidence="12" id="KW-1185">Reference proteome</keyword>
<reference evidence="11 12" key="1">
    <citation type="submission" date="2024-10" db="EMBL/GenBank/DDBJ databases">
        <authorList>
            <person name="Kim D."/>
        </authorList>
    </citation>
    <scope>NUCLEOTIDE SEQUENCE [LARGE SCALE GENOMIC DNA]</scope>
    <source>
        <strain evidence="11">Taebaek</strain>
    </source>
</reference>
<dbReference type="InterPro" id="IPR023211">
    <property type="entry name" value="DNA_pol_palm_dom_sf"/>
</dbReference>